<evidence type="ECO:0000256" key="16">
    <source>
        <dbReference type="SAM" id="SignalP"/>
    </source>
</evidence>
<dbReference type="InterPro" id="IPR057073">
    <property type="entry name" value="EGF_integrin_2"/>
</dbReference>
<keyword evidence="4 14" id="KW-0812">Transmembrane</keyword>
<keyword evidence="19" id="KW-1185">Reference proteome</keyword>
<feature type="disulfide bond" evidence="13">
    <location>
        <begin position="51"/>
        <end position="63"/>
    </location>
</feature>
<evidence type="ECO:0000259" key="17">
    <source>
        <dbReference type="PROSITE" id="PS50234"/>
    </source>
</evidence>
<keyword evidence="7 14" id="KW-0130">Cell adhesion</keyword>
<feature type="disulfide bond" evidence="13">
    <location>
        <begin position="616"/>
        <end position="668"/>
    </location>
</feature>
<dbReference type="Gene3D" id="2.60.40.1510">
    <property type="entry name" value="ntegrin, alpha v. Chain A, domain 3"/>
    <property type="match status" value="1"/>
</dbReference>
<keyword evidence="3" id="KW-1003">Cell membrane</keyword>
<feature type="domain" description="VWFA" evidence="17">
    <location>
        <begin position="139"/>
        <end position="277"/>
    </location>
</feature>
<dbReference type="PIRSF" id="PIRSF002512">
    <property type="entry name" value="Integrin_B"/>
    <property type="match status" value="1"/>
</dbReference>
<dbReference type="Proteomes" id="UP000494106">
    <property type="component" value="Unassembled WGS sequence"/>
</dbReference>
<evidence type="ECO:0000256" key="7">
    <source>
        <dbReference type="ARBA" id="ARBA00022889"/>
    </source>
</evidence>
<dbReference type="GO" id="GO:0007229">
    <property type="term" value="P:integrin-mediated signaling pathway"/>
    <property type="evidence" value="ECO:0007669"/>
    <property type="project" value="UniProtKB-KW"/>
</dbReference>
<comment type="similarity">
    <text evidence="2 14">Belongs to the integrin beta chain family.</text>
</comment>
<evidence type="ECO:0000256" key="15">
    <source>
        <dbReference type="SAM" id="Phobius"/>
    </source>
</evidence>
<dbReference type="InterPro" id="IPR057243">
    <property type="entry name" value="Integrin_I-EGF_CS"/>
</dbReference>
<dbReference type="OrthoDB" id="410592at2759"/>
<feature type="disulfide bond" evidence="13">
    <location>
        <begin position="41"/>
        <end position="74"/>
    </location>
</feature>
<feature type="disulfide bond" evidence="13">
    <location>
        <begin position="38"/>
        <end position="48"/>
    </location>
</feature>
<accession>A0A8S0ZDB4</accession>
<feature type="disulfide bond" evidence="13">
    <location>
        <begin position="581"/>
        <end position="590"/>
    </location>
</feature>
<feature type="disulfide bond" evidence="13">
    <location>
        <begin position="621"/>
        <end position="636"/>
    </location>
</feature>
<evidence type="ECO:0000313" key="19">
    <source>
        <dbReference type="Proteomes" id="UP000494106"/>
    </source>
</evidence>
<dbReference type="InterPro" id="IPR002035">
    <property type="entry name" value="VWF_A"/>
</dbReference>
<evidence type="ECO:0000256" key="3">
    <source>
        <dbReference type="ARBA" id="ARBA00022475"/>
    </source>
</evidence>
<feature type="disulfide bond" evidence="13">
    <location>
        <begin position="647"/>
        <end position="656"/>
    </location>
</feature>
<keyword evidence="12" id="KW-0325">Glycoprotein</keyword>
<feature type="disulfide bond" evidence="13">
    <location>
        <begin position="542"/>
        <end position="551"/>
    </location>
</feature>
<keyword evidence="10 15" id="KW-0472">Membrane</keyword>
<keyword evidence="8 15" id="KW-1133">Transmembrane helix</keyword>
<dbReference type="EMBL" id="CADEBC010000428">
    <property type="protein sequence ID" value="CAB3230932.1"/>
    <property type="molecule type" value="Genomic_DNA"/>
</dbReference>
<dbReference type="Pfam" id="PF08725">
    <property type="entry name" value="Integrin_b_cyt"/>
    <property type="match status" value="1"/>
</dbReference>
<dbReference type="Pfam" id="PF00362">
    <property type="entry name" value="Integrin_beta"/>
    <property type="match status" value="1"/>
</dbReference>
<evidence type="ECO:0000256" key="5">
    <source>
        <dbReference type="ARBA" id="ARBA00022729"/>
    </source>
</evidence>
<dbReference type="Gene3D" id="3.40.50.410">
    <property type="entry name" value="von Willebrand factor, type A domain"/>
    <property type="match status" value="1"/>
</dbReference>
<dbReference type="InterPro" id="IPR036465">
    <property type="entry name" value="vWFA_dom_sf"/>
</dbReference>
<dbReference type="Pfam" id="PF23105">
    <property type="entry name" value="EGF_integrin"/>
    <property type="match status" value="2"/>
</dbReference>
<evidence type="ECO:0000256" key="14">
    <source>
        <dbReference type="RuleBase" id="RU000633"/>
    </source>
</evidence>
<dbReference type="SMART" id="SM00187">
    <property type="entry name" value="INB"/>
    <property type="match status" value="1"/>
</dbReference>
<organism evidence="18 19">
    <name type="scientific">Arctia plantaginis</name>
    <name type="common">Wood tiger moth</name>
    <name type="synonym">Phalaena plantaginis</name>
    <dbReference type="NCBI Taxonomy" id="874455"/>
    <lineage>
        <taxon>Eukaryota</taxon>
        <taxon>Metazoa</taxon>
        <taxon>Ecdysozoa</taxon>
        <taxon>Arthropoda</taxon>
        <taxon>Hexapoda</taxon>
        <taxon>Insecta</taxon>
        <taxon>Pterygota</taxon>
        <taxon>Neoptera</taxon>
        <taxon>Endopterygota</taxon>
        <taxon>Lepidoptera</taxon>
        <taxon>Glossata</taxon>
        <taxon>Ditrysia</taxon>
        <taxon>Noctuoidea</taxon>
        <taxon>Erebidae</taxon>
        <taxon>Arctiinae</taxon>
        <taxon>Arctia</taxon>
    </lineage>
</organism>
<dbReference type="Gene3D" id="1.20.5.100">
    <property type="entry name" value="Cytochrome c1, transmembrane anchor, C-terminal"/>
    <property type="match status" value="1"/>
</dbReference>
<dbReference type="SUPFAM" id="SSF53300">
    <property type="entry name" value="vWA-like"/>
    <property type="match status" value="1"/>
</dbReference>
<evidence type="ECO:0000256" key="10">
    <source>
        <dbReference type="ARBA" id="ARBA00023136"/>
    </source>
</evidence>
<comment type="subcellular location">
    <subcellularLocation>
        <location evidence="1 14">Cell membrane</location>
        <topology evidence="1 14">Single-pass type I membrane protein</topology>
    </subcellularLocation>
</comment>
<dbReference type="PROSITE" id="PS50234">
    <property type="entry name" value="VWFA"/>
    <property type="match status" value="1"/>
</dbReference>
<feature type="transmembrane region" description="Helical" evidence="15">
    <location>
        <begin position="740"/>
        <end position="762"/>
    </location>
</feature>
<dbReference type="GO" id="GO:0098609">
    <property type="term" value="P:cell-cell adhesion"/>
    <property type="evidence" value="ECO:0007669"/>
    <property type="project" value="TreeGrafter"/>
</dbReference>
<dbReference type="AlphaFoldDB" id="A0A8S0ZDB4"/>
<dbReference type="SUPFAM" id="SSF103575">
    <property type="entry name" value="Plexin repeat"/>
    <property type="match status" value="1"/>
</dbReference>
<feature type="disulfide bond" evidence="13">
    <location>
        <begin position="487"/>
        <end position="529"/>
    </location>
</feature>
<evidence type="ECO:0000256" key="6">
    <source>
        <dbReference type="ARBA" id="ARBA00022737"/>
    </source>
</evidence>
<feature type="disulfide bond" evidence="13">
    <location>
        <begin position="574"/>
        <end position="579"/>
    </location>
</feature>
<dbReference type="GO" id="GO:0008305">
    <property type="term" value="C:integrin complex"/>
    <property type="evidence" value="ECO:0007669"/>
    <property type="project" value="TreeGrafter"/>
</dbReference>
<keyword evidence="5 16" id="KW-0732">Signal</keyword>
<name>A0A8S0ZDB4_ARCPL</name>
<proteinExistence type="inferred from homology"/>
<dbReference type="InterPro" id="IPR015812">
    <property type="entry name" value="Integrin_bsu"/>
</dbReference>
<evidence type="ECO:0000256" key="11">
    <source>
        <dbReference type="ARBA" id="ARBA00023157"/>
    </source>
</evidence>
<evidence type="ECO:0000313" key="18">
    <source>
        <dbReference type="EMBL" id="CAB3230932.1"/>
    </source>
</evidence>
<feature type="disulfide bond" evidence="13">
    <location>
        <begin position="535"/>
        <end position="540"/>
    </location>
</feature>
<evidence type="ECO:0000256" key="4">
    <source>
        <dbReference type="ARBA" id="ARBA00022692"/>
    </source>
</evidence>
<feature type="chain" id="PRO_5035869228" description="Integrin beta" evidence="16">
    <location>
        <begin position="22"/>
        <end position="814"/>
    </location>
</feature>
<dbReference type="GO" id="GO:0005178">
    <property type="term" value="F:integrin binding"/>
    <property type="evidence" value="ECO:0007669"/>
    <property type="project" value="TreeGrafter"/>
</dbReference>
<feature type="disulfide bond" evidence="13">
    <location>
        <begin position="614"/>
        <end position="619"/>
    </location>
</feature>
<dbReference type="GO" id="GO:0005925">
    <property type="term" value="C:focal adhesion"/>
    <property type="evidence" value="ECO:0007669"/>
    <property type="project" value="TreeGrafter"/>
</dbReference>
<evidence type="ECO:0000256" key="12">
    <source>
        <dbReference type="ARBA" id="ARBA00023180"/>
    </source>
</evidence>
<evidence type="ECO:0000256" key="13">
    <source>
        <dbReference type="PIRSR" id="PIRSR002512-1"/>
    </source>
</evidence>
<dbReference type="Gene3D" id="3.30.1680.10">
    <property type="entry name" value="ligand-binding face of the semaphorins, domain 2"/>
    <property type="match status" value="1"/>
</dbReference>
<dbReference type="PROSITE" id="PS00243">
    <property type="entry name" value="I_EGF_1"/>
    <property type="match status" value="2"/>
</dbReference>
<feature type="signal peptide" evidence="16">
    <location>
        <begin position="1"/>
        <end position="21"/>
    </location>
</feature>
<dbReference type="PANTHER" id="PTHR10082">
    <property type="entry name" value="INTEGRIN BETA SUBUNIT"/>
    <property type="match status" value="1"/>
</dbReference>
<feature type="disulfide bond" evidence="13">
    <location>
        <begin position="492"/>
        <end position="501"/>
    </location>
</feature>
<dbReference type="GO" id="GO:0007160">
    <property type="term" value="P:cell-matrix adhesion"/>
    <property type="evidence" value="ECO:0007669"/>
    <property type="project" value="TreeGrafter"/>
</dbReference>
<gene>
    <name evidence="18" type="ORF">APLA_LOCUS4409</name>
</gene>
<keyword evidence="9 14" id="KW-0401">Integrin</keyword>
<feature type="disulfide bond" evidence="13">
    <location>
        <begin position="576"/>
        <end position="608"/>
    </location>
</feature>
<dbReference type="GO" id="GO:0033627">
    <property type="term" value="P:cell adhesion mediated by integrin"/>
    <property type="evidence" value="ECO:0007669"/>
    <property type="project" value="TreeGrafter"/>
</dbReference>
<dbReference type="GO" id="GO:0009986">
    <property type="term" value="C:cell surface"/>
    <property type="evidence" value="ECO:0007669"/>
    <property type="project" value="TreeGrafter"/>
</dbReference>
<dbReference type="GO" id="GO:0016477">
    <property type="term" value="P:cell migration"/>
    <property type="evidence" value="ECO:0007669"/>
    <property type="project" value="TreeGrafter"/>
</dbReference>
<feature type="disulfide bond" evidence="13">
    <location>
        <begin position="202"/>
        <end position="209"/>
    </location>
</feature>
<reference evidence="18 19" key="1">
    <citation type="submission" date="2020-04" db="EMBL/GenBank/DDBJ databases">
        <authorList>
            <person name="Wallbank WR R."/>
            <person name="Pardo Diaz C."/>
            <person name="Kozak K."/>
            <person name="Martin S."/>
            <person name="Jiggins C."/>
            <person name="Moest M."/>
            <person name="Warren A I."/>
            <person name="Byers J.R.P. K."/>
            <person name="Montejo-Kovacevich G."/>
            <person name="Yen C E."/>
        </authorList>
    </citation>
    <scope>NUCLEOTIDE SEQUENCE [LARGE SCALE GENOMIC DNA]</scope>
</reference>
<evidence type="ECO:0000256" key="8">
    <source>
        <dbReference type="ARBA" id="ARBA00022989"/>
    </source>
</evidence>
<dbReference type="FunFam" id="3.40.50.410:FF:000002">
    <property type="entry name" value="Integrin beta"/>
    <property type="match status" value="1"/>
</dbReference>
<dbReference type="PANTHER" id="PTHR10082:SF59">
    <property type="entry name" value="INTEGRIN BETA-NU"/>
    <property type="match status" value="1"/>
</dbReference>
<feature type="disulfide bond" evidence="13">
    <location>
        <begin position="653"/>
        <end position="732"/>
    </location>
</feature>
<dbReference type="Gene3D" id="2.10.25.10">
    <property type="entry name" value="Laminin"/>
    <property type="match status" value="4"/>
</dbReference>
<feature type="disulfide bond" evidence="13">
    <location>
        <begin position="400"/>
        <end position="413"/>
    </location>
</feature>
<dbReference type="InterPro" id="IPR014836">
    <property type="entry name" value="Integrin_bsu_cyt_dom"/>
</dbReference>
<evidence type="ECO:0000256" key="1">
    <source>
        <dbReference type="ARBA" id="ARBA00004251"/>
    </source>
</evidence>
<keyword evidence="11 13" id="KW-1015">Disulfide bond</keyword>
<feature type="disulfide bond" evidence="13">
    <location>
        <begin position="257"/>
        <end position="298"/>
    </location>
</feature>
<protein>
    <recommendedName>
        <fullName evidence="14">Integrin beta</fullName>
    </recommendedName>
</protein>
<sequence length="814" mass="89600">MNGISVYVILCLLMLFYHGNGQVQQLLNKLACIEHEKCGACLAAASHCRWCADPYYTSGAPRCNDDESLVNTGCSQGFIQRPEKDVWEVLQNSSLQDMMPNSEDNVVQIQPQKIRLSLKPRETKKIQFSFRPAKNYPLDLYYLMDLTWSMKDDKETLVSLRDDLPILLKNLTDNFRLGFGSFAEKPLMPFISTDARRRANPCSVEEVACEATYSYKHHLSLTNQINEFIEHVNSSSVTANLDNAEAQLDALVQVISCGDKIGWSTRSRKIVILLSDGLMHIAGDGKLGGATKKNDETCHLDDNGYYSDAATYDYPSIAQMFRLLDKYKVNVIFAVTESVKDHYDSLNQLLEDYTYVAKLESDSSNILKLVKMGYEDIVSVVNFQDNYGSGPLKIRYFTDCGIKGGPLVEETKCTGVEYGMILRYEAHITLESCVEFKSSKEVIRISETQLGQDALTLEVDIQCGCQCNIESSKTMTLMCPVNSHMVCGVCQCNEGWSGPLCDCSIGDEKASAELMAQCREPNATRTIACSGAGDCLCGKCECDPGFNGKYCQCKSCEISIENGIECGGIGRGDCVCGTCACAPGWSGAACDCTDKNDTCVPPNDGDMCSGHGECVCGRCECSVADDNGFKYSGLFCETCATCENPLCMHAEPCVTCHLSQNNNCTDVCSNGNVNYTLSENYIATEASTDETTCILRLQNDDSEGLECQYTYTYTAASDSLVGVEIVIRSKECYQPTSAKIMTSGLVIMGCVIAAGLVGIMVVRTGQIVSDRRAYARFVKEAQESRKNMQELNPLYISPISEFKLPDSFPRDKSD</sequence>
<dbReference type="InterPro" id="IPR002369">
    <property type="entry name" value="Integrin_bsu_VWA"/>
</dbReference>
<evidence type="ECO:0000256" key="9">
    <source>
        <dbReference type="ARBA" id="ARBA00023037"/>
    </source>
</evidence>
<keyword evidence="6" id="KW-0677">Repeat</keyword>
<evidence type="ECO:0000256" key="2">
    <source>
        <dbReference type="ARBA" id="ARBA00007449"/>
    </source>
</evidence>
<feature type="disulfide bond" evidence="13">
    <location>
        <begin position="463"/>
        <end position="467"/>
    </location>
</feature>
<feature type="disulfide bond" evidence="13">
    <location>
        <begin position="537"/>
        <end position="566"/>
    </location>
</feature>
<dbReference type="PRINTS" id="PR01186">
    <property type="entry name" value="INTEGRINB"/>
</dbReference>
<feature type="disulfide bond" evidence="13">
    <location>
        <begin position="592"/>
        <end position="599"/>
    </location>
</feature>
<comment type="caution">
    <text evidence="18">The sequence shown here is derived from an EMBL/GenBank/DDBJ whole genome shotgun (WGS) entry which is preliminary data.</text>
</comment>